<sequence>MYEFIELNILDQHNDELEQWKILPYLGRSRLIPRFWHSDTSGKLARQSMSSVIERTPDNGVLVPSGILIYRGQIYNLVFLSVCLHCQNIVNFQPWCDLVLLIKAVNEEILLSKKSKVLAISLVSREQNPRR</sequence>
<proteinExistence type="predicted"/>
<organism evidence="1 2">
    <name type="scientific">Forsythia ovata</name>
    <dbReference type="NCBI Taxonomy" id="205694"/>
    <lineage>
        <taxon>Eukaryota</taxon>
        <taxon>Viridiplantae</taxon>
        <taxon>Streptophyta</taxon>
        <taxon>Embryophyta</taxon>
        <taxon>Tracheophyta</taxon>
        <taxon>Spermatophyta</taxon>
        <taxon>Magnoliopsida</taxon>
        <taxon>eudicotyledons</taxon>
        <taxon>Gunneridae</taxon>
        <taxon>Pentapetalae</taxon>
        <taxon>asterids</taxon>
        <taxon>lamiids</taxon>
        <taxon>Lamiales</taxon>
        <taxon>Oleaceae</taxon>
        <taxon>Forsythieae</taxon>
        <taxon>Forsythia</taxon>
    </lineage>
</organism>
<evidence type="ECO:0000313" key="2">
    <source>
        <dbReference type="Proteomes" id="UP001604277"/>
    </source>
</evidence>
<protein>
    <submittedName>
        <fullName evidence="1">Uncharacterized protein</fullName>
    </submittedName>
</protein>
<gene>
    <name evidence="1" type="ORF">Fot_33241</name>
</gene>
<name>A0ABD1TA34_9LAMI</name>
<dbReference type="EMBL" id="JBFOLJ010000009">
    <property type="protein sequence ID" value="KAL2509594.1"/>
    <property type="molecule type" value="Genomic_DNA"/>
</dbReference>
<accession>A0ABD1TA34</accession>
<comment type="caution">
    <text evidence="1">The sequence shown here is derived from an EMBL/GenBank/DDBJ whole genome shotgun (WGS) entry which is preliminary data.</text>
</comment>
<keyword evidence="2" id="KW-1185">Reference proteome</keyword>
<reference evidence="2" key="1">
    <citation type="submission" date="2024-07" db="EMBL/GenBank/DDBJ databases">
        <title>Two chromosome-level genome assemblies of Korean endemic species Abeliophyllum distichum and Forsythia ovata (Oleaceae).</title>
        <authorList>
            <person name="Jang H."/>
        </authorList>
    </citation>
    <scope>NUCLEOTIDE SEQUENCE [LARGE SCALE GENOMIC DNA]</scope>
</reference>
<dbReference type="Proteomes" id="UP001604277">
    <property type="component" value="Unassembled WGS sequence"/>
</dbReference>
<dbReference type="AlphaFoldDB" id="A0ABD1TA34"/>
<evidence type="ECO:0000313" key="1">
    <source>
        <dbReference type="EMBL" id="KAL2509594.1"/>
    </source>
</evidence>